<dbReference type="OrthoDB" id="75807at2759"/>
<feature type="region of interest" description="Disordered" evidence="1">
    <location>
        <begin position="11"/>
        <end position="33"/>
    </location>
</feature>
<feature type="domain" description="PiggyBac transposable element-derived protein" evidence="2">
    <location>
        <begin position="119"/>
        <end position="262"/>
    </location>
</feature>
<evidence type="ECO:0000259" key="2">
    <source>
        <dbReference type="Pfam" id="PF13843"/>
    </source>
</evidence>
<comment type="caution">
    <text evidence="3">The sequence shown here is derived from an EMBL/GenBank/DDBJ whole genome shotgun (WGS) entry which is preliminary data.</text>
</comment>
<gene>
    <name evidence="3" type="ORF">PAPOLLO_LOCUS6036</name>
</gene>
<organism evidence="3 4">
    <name type="scientific">Parnassius apollo</name>
    <name type="common">Apollo butterfly</name>
    <name type="synonym">Papilio apollo</name>
    <dbReference type="NCBI Taxonomy" id="110799"/>
    <lineage>
        <taxon>Eukaryota</taxon>
        <taxon>Metazoa</taxon>
        <taxon>Ecdysozoa</taxon>
        <taxon>Arthropoda</taxon>
        <taxon>Hexapoda</taxon>
        <taxon>Insecta</taxon>
        <taxon>Pterygota</taxon>
        <taxon>Neoptera</taxon>
        <taxon>Endopterygota</taxon>
        <taxon>Lepidoptera</taxon>
        <taxon>Glossata</taxon>
        <taxon>Ditrysia</taxon>
        <taxon>Papilionoidea</taxon>
        <taxon>Papilionidae</taxon>
        <taxon>Parnassiinae</taxon>
        <taxon>Parnassini</taxon>
        <taxon>Parnassius</taxon>
        <taxon>Parnassius</taxon>
    </lineage>
</organism>
<dbReference type="AlphaFoldDB" id="A0A8S3WG35"/>
<dbReference type="EMBL" id="CAJQZP010000393">
    <property type="protein sequence ID" value="CAG4958960.1"/>
    <property type="molecule type" value="Genomic_DNA"/>
</dbReference>
<evidence type="ECO:0000313" key="3">
    <source>
        <dbReference type="EMBL" id="CAG4958960.1"/>
    </source>
</evidence>
<keyword evidence="4" id="KW-1185">Reference proteome</keyword>
<evidence type="ECO:0000313" key="4">
    <source>
        <dbReference type="Proteomes" id="UP000691718"/>
    </source>
</evidence>
<dbReference type="PANTHER" id="PTHR46599:SF3">
    <property type="entry name" value="PIGGYBAC TRANSPOSABLE ELEMENT-DERIVED PROTEIN 4"/>
    <property type="match status" value="1"/>
</dbReference>
<dbReference type="Proteomes" id="UP000691718">
    <property type="component" value="Unassembled WGS sequence"/>
</dbReference>
<accession>A0A8S3WG35</accession>
<proteinExistence type="predicted"/>
<protein>
    <submittedName>
        <fullName evidence="3">(apollo) hypothetical protein</fullName>
    </submittedName>
</protein>
<dbReference type="PANTHER" id="PTHR46599">
    <property type="entry name" value="PIGGYBAC TRANSPOSABLE ELEMENT-DERIVED PROTEIN 4"/>
    <property type="match status" value="1"/>
</dbReference>
<name>A0A8S3WG35_PARAO</name>
<dbReference type="InterPro" id="IPR029526">
    <property type="entry name" value="PGBD"/>
</dbReference>
<sequence>MTREAITLIFRGDFRSEDEEDSEEREGHDNSELTLPRALRMFFEPEDDTLEEAKAAGHIDVLQFHPTPEPSQVDPGELHGPSSLFDFSWRSYPRDPLSPAERRELFLGHSGPTIERTTNPYDIFTKIWDTSIMGHIVTQTNLYAQENAANLLNLGLIGPRSRISEWVETNIDEMYIYFAMILAMGVLFKSKMEEYWCKEGNIFTTPYFSCYMSLNRFQLLNRCINFNDNTLLSPDLSPKERKLFKIAPLVAHLNFKFSALFNLH</sequence>
<reference evidence="3" key="1">
    <citation type="submission" date="2021-04" db="EMBL/GenBank/DDBJ databases">
        <authorList>
            <person name="Tunstrom K."/>
        </authorList>
    </citation>
    <scope>NUCLEOTIDE SEQUENCE</scope>
</reference>
<dbReference type="Pfam" id="PF13843">
    <property type="entry name" value="DDE_Tnp_1_7"/>
    <property type="match status" value="1"/>
</dbReference>
<evidence type="ECO:0000256" key="1">
    <source>
        <dbReference type="SAM" id="MobiDB-lite"/>
    </source>
</evidence>